<evidence type="ECO:0000313" key="5">
    <source>
        <dbReference type="Proteomes" id="UP000243876"/>
    </source>
</evidence>
<dbReference type="Pfam" id="PF03914">
    <property type="entry name" value="CBF"/>
    <property type="match status" value="1"/>
</dbReference>
<name>A0A0D6EJZ4_SPOSA</name>
<evidence type="ECO:0000256" key="2">
    <source>
        <dbReference type="SAM" id="MobiDB-lite"/>
    </source>
</evidence>
<gene>
    <name evidence="4" type="primary">SPOSA6832_01930</name>
</gene>
<dbReference type="EMBL" id="CENE01000006">
    <property type="protein sequence ID" value="CEQ40332.1"/>
    <property type="molecule type" value="Genomic_DNA"/>
</dbReference>
<dbReference type="GO" id="GO:0030692">
    <property type="term" value="C:Noc4p-Nop14p complex"/>
    <property type="evidence" value="ECO:0007669"/>
    <property type="project" value="TreeGrafter"/>
</dbReference>
<feature type="region of interest" description="Disordered" evidence="2">
    <location>
        <begin position="321"/>
        <end position="358"/>
    </location>
</feature>
<dbReference type="GO" id="GO:0032040">
    <property type="term" value="C:small-subunit processome"/>
    <property type="evidence" value="ECO:0007669"/>
    <property type="project" value="TreeGrafter"/>
</dbReference>
<dbReference type="PANTHER" id="PTHR12455">
    <property type="entry name" value="NUCLEOLAR COMPLEX PROTEIN 4"/>
    <property type="match status" value="1"/>
</dbReference>
<evidence type="ECO:0000256" key="1">
    <source>
        <dbReference type="ARBA" id="ARBA00007797"/>
    </source>
</evidence>
<dbReference type="GO" id="GO:0042254">
    <property type="term" value="P:ribosome biogenesis"/>
    <property type="evidence" value="ECO:0007669"/>
    <property type="project" value="InterPro"/>
</dbReference>
<feature type="region of interest" description="Disordered" evidence="2">
    <location>
        <begin position="1"/>
        <end position="24"/>
    </location>
</feature>
<proteinExistence type="inferred from homology"/>
<evidence type="ECO:0000313" key="4">
    <source>
        <dbReference type="EMBL" id="CEQ40332.1"/>
    </source>
</evidence>
<dbReference type="InterPro" id="IPR005612">
    <property type="entry name" value="CCAAT-binding_factor"/>
</dbReference>
<reference evidence="5" key="1">
    <citation type="submission" date="2015-02" db="EMBL/GenBank/DDBJ databases">
        <authorList>
            <person name="Gon?alves P."/>
        </authorList>
    </citation>
    <scope>NUCLEOTIDE SEQUENCE [LARGE SCALE GENOMIC DNA]</scope>
</reference>
<dbReference type="AlphaFoldDB" id="A0A0D6EJZ4"/>
<feature type="domain" description="CCAAT-binding factor" evidence="3">
    <location>
        <begin position="431"/>
        <end position="582"/>
    </location>
</feature>
<dbReference type="InterPro" id="IPR027193">
    <property type="entry name" value="Noc4"/>
</dbReference>
<feature type="non-terminal residue" evidence="4">
    <location>
        <position position="1"/>
    </location>
</feature>
<evidence type="ECO:0000259" key="3">
    <source>
        <dbReference type="Pfam" id="PF03914"/>
    </source>
</evidence>
<organism evidence="4 5">
    <name type="scientific">Sporidiobolus salmonicolor</name>
    <name type="common">Yeast-like fungus</name>
    <name type="synonym">Sporobolomyces salmonicolor</name>
    <dbReference type="NCBI Taxonomy" id="5005"/>
    <lineage>
        <taxon>Eukaryota</taxon>
        <taxon>Fungi</taxon>
        <taxon>Dikarya</taxon>
        <taxon>Basidiomycota</taxon>
        <taxon>Pucciniomycotina</taxon>
        <taxon>Microbotryomycetes</taxon>
        <taxon>Sporidiobolales</taxon>
        <taxon>Sporidiobolaceae</taxon>
        <taxon>Sporobolomyces</taxon>
    </lineage>
</organism>
<dbReference type="Proteomes" id="UP000243876">
    <property type="component" value="Unassembled WGS sequence"/>
</dbReference>
<sequence length="691" mass="76729">MAVKSLPGKHATAKQPVASSSKQPAAGSILTRISHLAASLPPSAPSSASLNPLADLIDLYASIQLSLGPSATPKQLEKNRQEVHTALHTLKAVFEALINAGRLHGVLKGAKRVKVDTPEGRKIQAKEDESVQKVKAWLKERWEDYLTKTAQVAGGHWDSSVRVSRMTELCVQPELIRSRSTLQLSALNALMSLVRTESLFLTSLHHSNQAQFAHVTFAFVVRAMLLPPGNEGVLKADVAEEWKKWWDRCDDVRYWFLEKAAALLSSYAASSTHPSPSPLPPHLIPNAITVLESLTTMPSSPSELNEWFCATPIVLRPAKSASKKRKAVDERPDGSTGIFDSSSESESEPETVKQLNSQQRKKHLPTLLSLVAHRRAFQDFCLALLALPVREEDSKRVLVMLHRQVLPHMTEPRRLMDWLVDCADRGGTVGILALNGLFTLIQKHNLEYPDFYIKLYSLLDRSVMHVRYRPRFFRLLDVFLSSSHIPATLVAAFIKRLARLALSASPAAIVTVVPLVYNLLKRHPSCMVMIHRPLSEDAEVDEASDPFDPLETSPTDSNALDSSLWELAALRQHYLASVAGLAQVFGEPMNKQAYAMEDFLDHSYATIIATEFSRKITNRAPALAPVPQRQPIGDSFFPLADGSMDHVQPVKKQEAPAPLFTEDGERIVERRDEGDDAELEPVDVVSRLWCF</sequence>
<dbReference type="PANTHER" id="PTHR12455:SF0">
    <property type="entry name" value="NUCLEOLAR COMPLEX PROTEIN 4 HOMOLOG"/>
    <property type="match status" value="1"/>
</dbReference>
<dbReference type="OrthoDB" id="10263185at2759"/>
<accession>A0A0D6EJZ4</accession>
<protein>
    <submittedName>
        <fullName evidence="4">SPOSA6832_01930-mRNA-1:cds</fullName>
    </submittedName>
</protein>
<keyword evidence="5" id="KW-1185">Reference proteome</keyword>
<comment type="similarity">
    <text evidence="1">Belongs to the CBF/MAK21 family.</text>
</comment>